<feature type="non-terminal residue" evidence="1">
    <location>
        <position position="1"/>
    </location>
</feature>
<evidence type="ECO:0000313" key="2">
    <source>
        <dbReference type="Proteomes" id="UP000822688"/>
    </source>
</evidence>
<comment type="caution">
    <text evidence="1">The sequence shown here is derived from an EMBL/GenBank/DDBJ whole genome shotgun (WGS) entry which is preliminary data.</text>
</comment>
<reference evidence="1" key="1">
    <citation type="submission" date="2020-06" db="EMBL/GenBank/DDBJ databases">
        <title>WGS assembly of Ceratodon purpureus strain R40.</title>
        <authorList>
            <person name="Carey S.B."/>
            <person name="Jenkins J."/>
            <person name="Shu S."/>
            <person name="Lovell J.T."/>
            <person name="Sreedasyam A."/>
            <person name="Maumus F."/>
            <person name="Tiley G.P."/>
            <person name="Fernandez-Pozo N."/>
            <person name="Barry K."/>
            <person name="Chen C."/>
            <person name="Wang M."/>
            <person name="Lipzen A."/>
            <person name="Daum C."/>
            <person name="Saski C.A."/>
            <person name="Payton A.C."/>
            <person name="Mcbreen J.C."/>
            <person name="Conrad R.E."/>
            <person name="Kollar L.M."/>
            <person name="Olsson S."/>
            <person name="Huttunen S."/>
            <person name="Landis J.B."/>
            <person name="Wickett N.J."/>
            <person name="Johnson M.G."/>
            <person name="Rensing S.A."/>
            <person name="Grimwood J."/>
            <person name="Schmutz J."/>
            <person name="Mcdaniel S.F."/>
        </authorList>
    </citation>
    <scope>NUCLEOTIDE SEQUENCE</scope>
    <source>
        <strain evidence="1">R40</strain>
    </source>
</reference>
<proteinExistence type="predicted"/>
<protein>
    <submittedName>
        <fullName evidence="1">Uncharacterized protein</fullName>
    </submittedName>
</protein>
<keyword evidence="2" id="KW-1185">Reference proteome</keyword>
<dbReference type="AlphaFoldDB" id="A0A8T0H0R1"/>
<name>A0A8T0H0R1_CERPU</name>
<gene>
    <name evidence="1" type="ORF">KC19_8G149100</name>
</gene>
<accession>A0A8T0H0R1</accession>
<dbReference type="Proteomes" id="UP000822688">
    <property type="component" value="Chromosome 8"/>
</dbReference>
<dbReference type="EMBL" id="CM026429">
    <property type="protein sequence ID" value="KAG0564900.1"/>
    <property type="molecule type" value="Genomic_DNA"/>
</dbReference>
<organism evidence="1 2">
    <name type="scientific">Ceratodon purpureus</name>
    <name type="common">Fire moss</name>
    <name type="synonym">Dicranum purpureum</name>
    <dbReference type="NCBI Taxonomy" id="3225"/>
    <lineage>
        <taxon>Eukaryota</taxon>
        <taxon>Viridiplantae</taxon>
        <taxon>Streptophyta</taxon>
        <taxon>Embryophyta</taxon>
        <taxon>Bryophyta</taxon>
        <taxon>Bryophytina</taxon>
        <taxon>Bryopsida</taxon>
        <taxon>Dicranidae</taxon>
        <taxon>Pseudoditrichales</taxon>
        <taxon>Ditrichaceae</taxon>
        <taxon>Ceratodon</taxon>
    </lineage>
</organism>
<sequence>PRNRSILQTNETVAPEGEFHIIFQLPSDSASNQNYNLVELILSLLELHSSLSSVHVWQANWKRELEV</sequence>
<evidence type="ECO:0000313" key="1">
    <source>
        <dbReference type="EMBL" id="KAG0564900.1"/>
    </source>
</evidence>